<dbReference type="PANTHER" id="PTHR30154:SF34">
    <property type="entry name" value="TRANSCRIPTIONAL REGULATOR AZLB"/>
    <property type="match status" value="1"/>
</dbReference>
<evidence type="ECO:0000313" key="5">
    <source>
        <dbReference type="EMBL" id="GHB29965.1"/>
    </source>
</evidence>
<evidence type="ECO:0000313" key="6">
    <source>
        <dbReference type="Proteomes" id="UP000646745"/>
    </source>
</evidence>
<dbReference type="PROSITE" id="PS50956">
    <property type="entry name" value="HTH_ASNC_2"/>
    <property type="match status" value="1"/>
</dbReference>
<dbReference type="Gene3D" id="1.10.10.10">
    <property type="entry name" value="Winged helix-like DNA-binding domain superfamily/Winged helix DNA-binding domain"/>
    <property type="match status" value="1"/>
</dbReference>
<evidence type="ECO:0000256" key="2">
    <source>
        <dbReference type="ARBA" id="ARBA00023125"/>
    </source>
</evidence>
<dbReference type="InterPro" id="IPR036390">
    <property type="entry name" value="WH_DNA-bd_sf"/>
</dbReference>
<accession>A0ABQ3EBZ7</accession>
<reference evidence="6" key="1">
    <citation type="journal article" date="2019" name="Int. J. Syst. Evol. Microbiol.">
        <title>The Global Catalogue of Microorganisms (GCM) 10K type strain sequencing project: providing services to taxonomists for standard genome sequencing and annotation.</title>
        <authorList>
            <consortium name="The Broad Institute Genomics Platform"/>
            <consortium name="The Broad Institute Genome Sequencing Center for Infectious Disease"/>
            <person name="Wu L."/>
            <person name="Ma J."/>
        </authorList>
    </citation>
    <scope>NUCLEOTIDE SEQUENCE [LARGE SCALE GENOMIC DNA]</scope>
    <source>
        <strain evidence="6">KCTC 32998</strain>
    </source>
</reference>
<dbReference type="InterPro" id="IPR011008">
    <property type="entry name" value="Dimeric_a/b-barrel"/>
</dbReference>
<dbReference type="Pfam" id="PF13412">
    <property type="entry name" value="HTH_24"/>
    <property type="match status" value="1"/>
</dbReference>
<dbReference type="InterPro" id="IPR019887">
    <property type="entry name" value="Tscrpt_reg_AsnC/Lrp_C"/>
</dbReference>
<gene>
    <name evidence="5" type="ORF">GCM10009038_30880</name>
</gene>
<evidence type="ECO:0000256" key="3">
    <source>
        <dbReference type="ARBA" id="ARBA00023163"/>
    </source>
</evidence>
<keyword evidence="2" id="KW-0238">DNA-binding</keyword>
<keyword evidence="3" id="KW-0804">Transcription</keyword>
<dbReference type="EMBL" id="BMZI01000007">
    <property type="protein sequence ID" value="GHB29965.1"/>
    <property type="molecule type" value="Genomic_DNA"/>
</dbReference>
<evidence type="ECO:0000259" key="4">
    <source>
        <dbReference type="PROSITE" id="PS50956"/>
    </source>
</evidence>
<name>A0ABQ3EBZ7_9GAMM</name>
<dbReference type="CDD" id="cd00090">
    <property type="entry name" value="HTH_ARSR"/>
    <property type="match status" value="1"/>
</dbReference>
<keyword evidence="1" id="KW-0805">Transcription regulation</keyword>
<dbReference type="SUPFAM" id="SSF46785">
    <property type="entry name" value="Winged helix' DNA-binding domain"/>
    <property type="match status" value="1"/>
</dbReference>
<comment type="caution">
    <text evidence="5">The sequence shown here is derived from an EMBL/GenBank/DDBJ whole genome shotgun (WGS) entry which is preliminary data.</text>
</comment>
<dbReference type="InterPro" id="IPR019888">
    <property type="entry name" value="Tscrpt_reg_AsnC-like"/>
</dbReference>
<evidence type="ECO:0000256" key="1">
    <source>
        <dbReference type="ARBA" id="ARBA00023015"/>
    </source>
</evidence>
<dbReference type="PANTHER" id="PTHR30154">
    <property type="entry name" value="LEUCINE-RESPONSIVE REGULATORY PROTEIN"/>
    <property type="match status" value="1"/>
</dbReference>
<dbReference type="SUPFAM" id="SSF54909">
    <property type="entry name" value="Dimeric alpha+beta barrel"/>
    <property type="match status" value="1"/>
</dbReference>
<organism evidence="5 6">
    <name type="scientific">Salinicola rhizosphaerae</name>
    <dbReference type="NCBI Taxonomy" id="1443141"/>
    <lineage>
        <taxon>Bacteria</taxon>
        <taxon>Pseudomonadati</taxon>
        <taxon>Pseudomonadota</taxon>
        <taxon>Gammaproteobacteria</taxon>
        <taxon>Oceanospirillales</taxon>
        <taxon>Halomonadaceae</taxon>
        <taxon>Salinicola</taxon>
    </lineage>
</organism>
<sequence>MRKYENPRRQWHILPYKHPIKTGSANSMPSSPTPLTLDRYDRRILELLQEDGRLSNQTLADRIGLSPSPCLRRVRALEEHGLITRYRAEVDSRRLGYQLMALLHISMDLHTPERFDNFERYIRDIPNIVECLIITGQAADFQLKILVQDMDHYQHLLLHVINRIEGVTGAHTSFVLRRVFENRPVPTDLVSSA</sequence>
<dbReference type="SMART" id="SM00344">
    <property type="entry name" value="HTH_ASNC"/>
    <property type="match status" value="1"/>
</dbReference>
<dbReference type="Proteomes" id="UP000646745">
    <property type="component" value="Unassembled WGS sequence"/>
</dbReference>
<dbReference type="Gene3D" id="3.30.70.920">
    <property type="match status" value="1"/>
</dbReference>
<dbReference type="PRINTS" id="PR00033">
    <property type="entry name" value="HTHASNC"/>
</dbReference>
<keyword evidence="6" id="KW-1185">Reference proteome</keyword>
<dbReference type="Pfam" id="PF01037">
    <property type="entry name" value="AsnC_trans_reg"/>
    <property type="match status" value="1"/>
</dbReference>
<dbReference type="InterPro" id="IPR000485">
    <property type="entry name" value="AsnC-type_HTH_dom"/>
</dbReference>
<proteinExistence type="predicted"/>
<feature type="domain" description="HTH asnC-type" evidence="4">
    <location>
        <begin position="37"/>
        <end position="98"/>
    </location>
</feature>
<dbReference type="InterPro" id="IPR036388">
    <property type="entry name" value="WH-like_DNA-bd_sf"/>
</dbReference>
<protein>
    <submittedName>
        <fullName evidence="5">AsnC family transcriptional regulator</fullName>
    </submittedName>
</protein>
<dbReference type="InterPro" id="IPR011991">
    <property type="entry name" value="ArsR-like_HTH"/>
</dbReference>